<evidence type="ECO:0000256" key="4">
    <source>
        <dbReference type="ARBA" id="ARBA00022723"/>
    </source>
</evidence>
<evidence type="ECO:0000256" key="5">
    <source>
        <dbReference type="ARBA" id="ARBA00022750"/>
    </source>
</evidence>
<proteinExistence type="inferred from homology"/>
<keyword evidence="3" id="KW-0645">Protease</keyword>
<evidence type="ECO:0000256" key="3">
    <source>
        <dbReference type="ARBA" id="ARBA00022670"/>
    </source>
</evidence>
<dbReference type="GO" id="GO:0046872">
    <property type="term" value="F:metal ion binding"/>
    <property type="evidence" value="ECO:0007669"/>
    <property type="project" value="UniProtKB-KW"/>
</dbReference>
<dbReference type="FunFam" id="3.40.50.1450:FF:000002">
    <property type="entry name" value="Hydrogenase 1 maturation protease"/>
    <property type="match status" value="1"/>
</dbReference>
<dbReference type="InterPro" id="IPR023430">
    <property type="entry name" value="Pept_HybD-like_dom_sf"/>
</dbReference>
<keyword evidence="8" id="KW-1185">Reference proteome</keyword>
<dbReference type="Gene3D" id="3.40.50.1450">
    <property type="entry name" value="HybD-like"/>
    <property type="match status" value="1"/>
</dbReference>
<evidence type="ECO:0008006" key="9">
    <source>
        <dbReference type="Google" id="ProtNLM"/>
    </source>
</evidence>
<dbReference type="NCBIfam" id="TIGR00072">
    <property type="entry name" value="hydrog_prot"/>
    <property type="match status" value="1"/>
</dbReference>
<dbReference type="GO" id="GO:0008047">
    <property type="term" value="F:enzyme activator activity"/>
    <property type="evidence" value="ECO:0007669"/>
    <property type="project" value="InterPro"/>
</dbReference>
<evidence type="ECO:0000256" key="1">
    <source>
        <dbReference type="ARBA" id="ARBA00006814"/>
    </source>
</evidence>
<dbReference type="GO" id="GO:0016485">
    <property type="term" value="P:protein processing"/>
    <property type="evidence" value="ECO:0007669"/>
    <property type="project" value="TreeGrafter"/>
</dbReference>
<keyword evidence="2" id="KW-0533">Nickel</keyword>
<dbReference type="PANTHER" id="PTHR30302:SF1">
    <property type="entry name" value="HYDROGENASE 2 MATURATION PROTEASE"/>
    <property type="match status" value="1"/>
</dbReference>
<evidence type="ECO:0000256" key="2">
    <source>
        <dbReference type="ARBA" id="ARBA00022596"/>
    </source>
</evidence>
<keyword evidence="4" id="KW-0479">Metal-binding</keyword>
<dbReference type="STRING" id="766136.BHF68_07505"/>
<protein>
    <recommendedName>
        <fullName evidence="9">Hydrogenase maturation protease</fullName>
    </recommendedName>
</protein>
<comment type="similarity">
    <text evidence="1">Belongs to the peptidase A31 family.</text>
</comment>
<dbReference type="CDD" id="cd06062">
    <property type="entry name" value="H2MP_MemB-H2up"/>
    <property type="match status" value="1"/>
</dbReference>
<keyword evidence="6" id="KW-0378">Hydrolase</keyword>
<gene>
    <name evidence="7" type="ORF">BHF68_07505</name>
</gene>
<dbReference type="PRINTS" id="PR00446">
    <property type="entry name" value="HYDRGNUPTAKE"/>
</dbReference>
<keyword evidence="5" id="KW-0064">Aspartyl protease</keyword>
<sequence>MQVIAMGIGNILCSDEGIGVKAIYKLMEKEWKEEIELVDGACDGLKLLDQVERADRLLVIDAINADEEPGTIVQLEDEEVPAFSGMRLSVHQGSFHELLGLAKFRDRFPKKLILLGVQPGSLEWGTELSDAVQEKLPEIVERAEAILREWEKEL</sequence>
<accession>A0A1E5G0R9</accession>
<dbReference type="PANTHER" id="PTHR30302">
    <property type="entry name" value="HYDROGENASE 1 MATURATION PROTEASE"/>
    <property type="match status" value="1"/>
</dbReference>
<dbReference type="Pfam" id="PF01750">
    <property type="entry name" value="HycI"/>
    <property type="match status" value="1"/>
</dbReference>
<organism evidence="7 8">
    <name type="scientific">Desulfuribacillus alkaliarsenatis</name>
    <dbReference type="NCBI Taxonomy" id="766136"/>
    <lineage>
        <taxon>Bacteria</taxon>
        <taxon>Bacillati</taxon>
        <taxon>Bacillota</taxon>
        <taxon>Desulfuribacillia</taxon>
        <taxon>Desulfuribacillales</taxon>
        <taxon>Desulfuribacillaceae</taxon>
        <taxon>Desulfuribacillus</taxon>
    </lineage>
</organism>
<comment type="caution">
    <text evidence="7">The sequence shown here is derived from an EMBL/GenBank/DDBJ whole genome shotgun (WGS) entry which is preliminary data.</text>
</comment>
<dbReference type="InterPro" id="IPR000671">
    <property type="entry name" value="Peptidase_A31"/>
</dbReference>
<evidence type="ECO:0000256" key="6">
    <source>
        <dbReference type="ARBA" id="ARBA00022801"/>
    </source>
</evidence>
<reference evidence="7 8" key="1">
    <citation type="submission" date="2016-09" db="EMBL/GenBank/DDBJ databases">
        <title>Draft genome sequence for the type strain of Desulfuribacillus alkaliarsenatis AHT28, an obligately anaerobic, sulfidogenic bacterium isolated from Russian soda lake sediments.</title>
        <authorList>
            <person name="Abin C.A."/>
            <person name="Hollibaugh J.T."/>
        </authorList>
    </citation>
    <scope>NUCLEOTIDE SEQUENCE [LARGE SCALE GENOMIC DNA]</scope>
    <source>
        <strain evidence="7 8">AHT28</strain>
    </source>
</reference>
<evidence type="ECO:0000313" key="7">
    <source>
        <dbReference type="EMBL" id="OEF96493.1"/>
    </source>
</evidence>
<dbReference type="AlphaFoldDB" id="A0A1E5G0R9"/>
<dbReference type="SUPFAM" id="SSF53163">
    <property type="entry name" value="HybD-like"/>
    <property type="match status" value="1"/>
</dbReference>
<dbReference type="GO" id="GO:0004190">
    <property type="term" value="F:aspartic-type endopeptidase activity"/>
    <property type="evidence" value="ECO:0007669"/>
    <property type="project" value="UniProtKB-KW"/>
</dbReference>
<name>A0A1E5G0R9_9FIRM</name>
<evidence type="ECO:0000313" key="8">
    <source>
        <dbReference type="Proteomes" id="UP000094296"/>
    </source>
</evidence>
<dbReference type="Proteomes" id="UP000094296">
    <property type="component" value="Unassembled WGS sequence"/>
</dbReference>
<dbReference type="EMBL" id="MIJE01000031">
    <property type="protein sequence ID" value="OEF96493.1"/>
    <property type="molecule type" value="Genomic_DNA"/>
</dbReference>